<keyword evidence="1" id="KW-0812">Transmembrane</keyword>
<evidence type="ECO:0000256" key="1">
    <source>
        <dbReference type="SAM" id="Phobius"/>
    </source>
</evidence>
<gene>
    <name evidence="2" type="ORF">BW727_100581</name>
</gene>
<dbReference type="STRING" id="708126.BW727_100581"/>
<dbReference type="OrthoDB" id="2167503at2"/>
<dbReference type="Proteomes" id="UP000188993">
    <property type="component" value="Chromosome"/>
</dbReference>
<dbReference type="AlphaFoldDB" id="A0A1S6IN43"/>
<feature type="transmembrane region" description="Helical" evidence="1">
    <location>
        <begin position="6"/>
        <end position="26"/>
    </location>
</feature>
<evidence type="ECO:0000313" key="3">
    <source>
        <dbReference type="Proteomes" id="UP000188993"/>
    </source>
</evidence>
<proteinExistence type="predicted"/>
<keyword evidence="1" id="KW-0472">Membrane</keyword>
<reference evidence="2 3" key="1">
    <citation type="journal article" date="2014" name="Int. J. Syst. Evol. Microbiol.">
        <title>Jeotgalibaca dankookensis gen. nov., sp. nov., a member of the family Carnobacteriaceae, isolated from seujeot (Korean traditional food).</title>
        <authorList>
            <person name="Lee D.G."/>
            <person name="Trujillo M.E."/>
            <person name="Kang H."/>
            <person name="Ahn T.Y."/>
        </authorList>
    </citation>
    <scope>NUCLEOTIDE SEQUENCE [LARGE SCALE GENOMIC DNA]</scope>
    <source>
        <strain evidence="2 3">EX-07</strain>
    </source>
</reference>
<dbReference type="KEGG" id="jda:BW727_100581"/>
<sequence length="228" mass="26493">MAGIAIAFVFNFIIVLFVAFVVGKFLRDLMQNARSSAYRNTSAQGQNTQVNQTKTVESSRSVANNLQLLLKKEPAEQYQILRERLPERYHKELKSVYTSSQSKLAVIKFIRRKDIWPYLQDLKVSEGVRNLNKQPRIDQRKNTTQRLSGNLKQDTSYKPVEMEKYINDFTDEYDNYGVYFDQLLGDISSGLQPPTKEIIQIEKITESKEKKWLRQAIIGSTILERPKH</sequence>
<keyword evidence="1" id="KW-1133">Transmembrane helix</keyword>
<protein>
    <submittedName>
        <fullName evidence="2">Uncharacterized protein</fullName>
    </submittedName>
</protein>
<dbReference type="EMBL" id="CP019728">
    <property type="protein sequence ID" value="AQS52974.1"/>
    <property type="molecule type" value="Genomic_DNA"/>
</dbReference>
<name>A0A1S6IN43_9LACT</name>
<keyword evidence="3" id="KW-1185">Reference proteome</keyword>
<organism evidence="2 3">
    <name type="scientific">Jeotgalibaca dankookensis</name>
    <dbReference type="NCBI Taxonomy" id="708126"/>
    <lineage>
        <taxon>Bacteria</taxon>
        <taxon>Bacillati</taxon>
        <taxon>Bacillota</taxon>
        <taxon>Bacilli</taxon>
        <taxon>Lactobacillales</taxon>
        <taxon>Carnobacteriaceae</taxon>
        <taxon>Jeotgalibaca</taxon>
    </lineage>
</organism>
<evidence type="ECO:0000313" key="2">
    <source>
        <dbReference type="EMBL" id="AQS52974.1"/>
    </source>
</evidence>
<dbReference type="RefSeq" id="WP_062467735.1">
    <property type="nucleotide sequence ID" value="NZ_BBYN01000001.1"/>
</dbReference>
<accession>A0A1S6IN43</accession>